<dbReference type="InterPro" id="IPR003333">
    <property type="entry name" value="CMAS"/>
</dbReference>
<evidence type="ECO:0000256" key="3">
    <source>
        <dbReference type="ARBA" id="ARBA00022679"/>
    </source>
</evidence>
<evidence type="ECO:0000259" key="6">
    <source>
        <dbReference type="Pfam" id="PF25371"/>
    </source>
</evidence>
<name>A0A3E0X381_9GAMM</name>
<evidence type="ECO:0000256" key="5">
    <source>
        <dbReference type="ARBA" id="ARBA00023098"/>
    </source>
</evidence>
<dbReference type="EMBL" id="NFZW01000001">
    <property type="protein sequence ID" value="RFA39282.1"/>
    <property type="molecule type" value="Genomic_DNA"/>
</dbReference>
<dbReference type="Gene3D" id="3.40.50.150">
    <property type="entry name" value="Vaccinia Virus protein VP39"/>
    <property type="match status" value="1"/>
</dbReference>
<dbReference type="PANTHER" id="PTHR43667">
    <property type="entry name" value="CYCLOPROPANE-FATTY-ACYL-PHOSPHOLIPID SYNTHASE"/>
    <property type="match status" value="1"/>
</dbReference>
<feature type="domain" description="DUF7884" evidence="6">
    <location>
        <begin position="17"/>
        <end position="64"/>
    </location>
</feature>
<dbReference type="GO" id="GO:0008168">
    <property type="term" value="F:methyltransferase activity"/>
    <property type="evidence" value="ECO:0007669"/>
    <property type="project" value="UniProtKB-KW"/>
</dbReference>
<protein>
    <submittedName>
        <fullName evidence="7">SAM-dependent methyltransferase</fullName>
    </submittedName>
</protein>
<reference evidence="8" key="1">
    <citation type="submission" date="2017-05" db="EMBL/GenBank/DDBJ databases">
        <authorList>
            <person name="Sharma S."/>
            <person name="Sidhu C."/>
            <person name="Pinnaka A.K."/>
        </authorList>
    </citation>
    <scope>NUCLEOTIDE SEQUENCE [LARGE SCALE GENOMIC DNA]</scope>
    <source>
        <strain evidence="8">AK93</strain>
    </source>
</reference>
<organism evidence="7 8">
    <name type="scientific">Alkalilimnicola ehrlichii</name>
    <dbReference type="NCBI Taxonomy" id="351052"/>
    <lineage>
        <taxon>Bacteria</taxon>
        <taxon>Pseudomonadati</taxon>
        <taxon>Pseudomonadota</taxon>
        <taxon>Gammaproteobacteria</taxon>
        <taxon>Chromatiales</taxon>
        <taxon>Ectothiorhodospiraceae</taxon>
        <taxon>Alkalilimnicola</taxon>
    </lineage>
</organism>
<gene>
    <name evidence="7" type="ORF">CAL65_00160</name>
</gene>
<evidence type="ECO:0000313" key="7">
    <source>
        <dbReference type="EMBL" id="RFA39282.1"/>
    </source>
</evidence>
<dbReference type="GO" id="GO:0032259">
    <property type="term" value="P:methylation"/>
    <property type="evidence" value="ECO:0007669"/>
    <property type="project" value="UniProtKB-KW"/>
</dbReference>
<keyword evidence="2 7" id="KW-0489">Methyltransferase</keyword>
<comment type="similarity">
    <text evidence="1">Belongs to the CFA/CMAS family.</text>
</comment>
<dbReference type="Proteomes" id="UP000256763">
    <property type="component" value="Unassembled WGS sequence"/>
</dbReference>
<comment type="caution">
    <text evidence="7">The sequence shown here is derived from an EMBL/GenBank/DDBJ whole genome shotgun (WGS) entry which is preliminary data.</text>
</comment>
<keyword evidence="8" id="KW-1185">Reference proteome</keyword>
<dbReference type="SUPFAM" id="SSF53335">
    <property type="entry name" value="S-adenosyl-L-methionine-dependent methyltransferases"/>
    <property type="match status" value="1"/>
</dbReference>
<dbReference type="OrthoDB" id="9782855at2"/>
<dbReference type="PIRSF" id="PIRSF003085">
    <property type="entry name" value="CMAS"/>
    <property type="match status" value="1"/>
</dbReference>
<proteinExistence type="inferred from homology"/>
<dbReference type="InterPro" id="IPR050723">
    <property type="entry name" value="CFA/CMAS"/>
</dbReference>
<dbReference type="CDD" id="cd02440">
    <property type="entry name" value="AdoMet_MTases"/>
    <property type="match status" value="1"/>
</dbReference>
<dbReference type="Pfam" id="PF25371">
    <property type="entry name" value="DUF7884"/>
    <property type="match status" value="1"/>
</dbReference>
<dbReference type="RefSeq" id="WP_116300765.1">
    <property type="nucleotide sequence ID" value="NZ_NFZV01000001.1"/>
</dbReference>
<accession>A0A3E0X381</accession>
<keyword evidence="3 7" id="KW-0808">Transferase</keyword>
<sequence>MQIERLLAGKIRKGSLLLSFPDGRQRQFGDGEPQAEWRFHDPKALAKIAADPEFMLGQTYMDGAWDAGEQGLLPLLKVLMQNFPAAGDAKARAWWQLLLKPIQQWNRLAASRRNVARHYDLDESLFRHFLDRDMQYSCAYFRSAAMELEAAQQAKCEHIRRKLLLSHDMKVLDIGCGWGGLAIFLAREAGVRVTGLTLSREQYRVASERVQRAGLEGQVEIRLEDYREHSGRYDRIVSVGMFEHVGAPYFRTYFDHVYGLMRSDGVALIHTIGRTSPPTTTNPWIRRYIFPGGYIPAMSEAMEAVEKSGLITADIEVLRLHYARTLAAWQQRFQLVRDRIAMEKGERFCRMWEFYLASSEASFRWRDLVVFQLQLSNALTAVPTTRDYLYRPLRGDADGGSVVSTMRVV</sequence>
<evidence type="ECO:0000256" key="1">
    <source>
        <dbReference type="ARBA" id="ARBA00010815"/>
    </source>
</evidence>
<dbReference type="AlphaFoldDB" id="A0A3E0X381"/>
<dbReference type="InterPro" id="IPR057206">
    <property type="entry name" value="DUF7884"/>
</dbReference>
<dbReference type="GO" id="GO:0008610">
    <property type="term" value="P:lipid biosynthetic process"/>
    <property type="evidence" value="ECO:0007669"/>
    <property type="project" value="InterPro"/>
</dbReference>
<evidence type="ECO:0000256" key="2">
    <source>
        <dbReference type="ARBA" id="ARBA00022603"/>
    </source>
</evidence>
<dbReference type="InterPro" id="IPR029063">
    <property type="entry name" value="SAM-dependent_MTases_sf"/>
</dbReference>
<evidence type="ECO:0000256" key="4">
    <source>
        <dbReference type="ARBA" id="ARBA00022691"/>
    </source>
</evidence>
<dbReference type="PANTHER" id="PTHR43667:SF1">
    <property type="entry name" value="CYCLOPROPANE-FATTY-ACYL-PHOSPHOLIPID SYNTHASE"/>
    <property type="match status" value="1"/>
</dbReference>
<keyword evidence="5" id="KW-0443">Lipid metabolism</keyword>
<dbReference type="Pfam" id="PF02353">
    <property type="entry name" value="CMAS"/>
    <property type="match status" value="1"/>
</dbReference>
<keyword evidence="4" id="KW-0949">S-adenosyl-L-methionine</keyword>
<evidence type="ECO:0000313" key="8">
    <source>
        <dbReference type="Proteomes" id="UP000256763"/>
    </source>
</evidence>